<dbReference type="Proteomes" id="UP000193900">
    <property type="component" value="Unassembled WGS sequence"/>
</dbReference>
<evidence type="ECO:0000259" key="3">
    <source>
        <dbReference type="Pfam" id="PF20169"/>
    </source>
</evidence>
<keyword evidence="5" id="KW-1185">Reference proteome</keyword>
<dbReference type="RefSeq" id="WP_159458550.1">
    <property type="nucleotide sequence ID" value="NZ_FWFZ01000020.1"/>
</dbReference>
<dbReference type="InterPro" id="IPR002869">
    <property type="entry name" value="Pyrv_flavodox_OxRed_cen"/>
</dbReference>
<name>A0A1Y5TUF6_9RHOB</name>
<dbReference type="Pfam" id="PF01558">
    <property type="entry name" value="POR"/>
    <property type="match status" value="1"/>
</dbReference>
<sequence>MPAAGAATNIVLAGIGGTGVITVSHILSRAAGLEGLSLQSLDETGLSQKNGAVVSHLRLADGGERLHAPRIAPGAADVLLAFDPVTALGAKVAPLLAAGRTRVLADTHIPPTAAIARSGGRAADSGAILDALRAMAPGQSHDVPATRAAEGLLGNAIAANMVMLGHAWQRGLIPVGRPAMEAAIGAGRAGEANLRAFAFGRWSATDPAALEGVLGPVPSGSETLDALIARGVAHLEAWQNRRIAGRWRRLVEAARAAEVGQGLGEDFTRAVAVTGLRLMAYKDEYEVARLYRSDAFRAQLAKAFGGDAAPRVHMAPPLLPLGRDGRTGRPRKIALGRSARWTFAVLVRLKELRGTPFDPFGHTAERRAERRLAREFRALAEALTQELTAETHARAVETAELGQMVRGFGPVKAEAMARYASALAALRAQ</sequence>
<keyword evidence="4" id="KW-0670">Pyruvate</keyword>
<reference evidence="4 5" key="1">
    <citation type="submission" date="2017-03" db="EMBL/GenBank/DDBJ databases">
        <authorList>
            <person name="Afonso C.L."/>
            <person name="Miller P.J."/>
            <person name="Scott M.A."/>
            <person name="Spackman E."/>
            <person name="Goraichik I."/>
            <person name="Dimitrov K.M."/>
            <person name="Suarez D.L."/>
            <person name="Swayne D.E."/>
        </authorList>
    </citation>
    <scope>NUCLEOTIDE SEQUENCE [LARGE SCALE GENOMIC DNA]</scope>
    <source>
        <strain evidence="4 5">CECT 7023</strain>
    </source>
</reference>
<dbReference type="Gene3D" id="3.40.920.10">
    <property type="entry name" value="Pyruvate-ferredoxin oxidoreductase, PFOR, domain III"/>
    <property type="match status" value="1"/>
</dbReference>
<dbReference type="InterPro" id="IPR019752">
    <property type="entry name" value="Pyrv/ketoisovalerate_OxRed_cat"/>
</dbReference>
<dbReference type="InterPro" id="IPR052198">
    <property type="entry name" value="IorB_Oxidoreductase"/>
</dbReference>
<dbReference type="PANTHER" id="PTHR43854:SF1">
    <property type="entry name" value="INDOLEPYRUVATE OXIDOREDUCTASE SUBUNIT IORB"/>
    <property type="match status" value="1"/>
</dbReference>
<keyword evidence="1" id="KW-0560">Oxidoreductase</keyword>
<dbReference type="SUPFAM" id="SSF53323">
    <property type="entry name" value="Pyruvate-ferredoxin oxidoreductase, PFOR, domain III"/>
    <property type="match status" value="1"/>
</dbReference>
<dbReference type="PANTHER" id="PTHR43854">
    <property type="entry name" value="INDOLEPYRUVATE OXIDOREDUCTASE SUBUNIT IORB"/>
    <property type="match status" value="1"/>
</dbReference>
<evidence type="ECO:0000313" key="4">
    <source>
        <dbReference type="EMBL" id="SLN68333.1"/>
    </source>
</evidence>
<dbReference type="EMBL" id="FWFZ01000020">
    <property type="protein sequence ID" value="SLN68333.1"/>
    <property type="molecule type" value="Genomic_DNA"/>
</dbReference>
<proteinExistence type="predicted"/>
<accession>A0A1Y5TUF6</accession>
<dbReference type="Pfam" id="PF20169">
    <property type="entry name" value="DUF6537"/>
    <property type="match status" value="1"/>
</dbReference>
<dbReference type="OrthoDB" id="9803617at2"/>
<evidence type="ECO:0000313" key="5">
    <source>
        <dbReference type="Proteomes" id="UP000193900"/>
    </source>
</evidence>
<feature type="domain" description="DUF6537" evidence="3">
    <location>
        <begin position="224"/>
        <end position="423"/>
    </location>
</feature>
<evidence type="ECO:0000259" key="2">
    <source>
        <dbReference type="Pfam" id="PF01558"/>
    </source>
</evidence>
<dbReference type="InterPro" id="IPR046667">
    <property type="entry name" value="DUF6537"/>
</dbReference>
<evidence type="ECO:0000256" key="1">
    <source>
        <dbReference type="ARBA" id="ARBA00023002"/>
    </source>
</evidence>
<organism evidence="4 5">
    <name type="scientific">Roseisalinus antarcticus</name>
    <dbReference type="NCBI Taxonomy" id="254357"/>
    <lineage>
        <taxon>Bacteria</taxon>
        <taxon>Pseudomonadati</taxon>
        <taxon>Pseudomonadota</taxon>
        <taxon>Alphaproteobacteria</taxon>
        <taxon>Rhodobacterales</taxon>
        <taxon>Roseobacteraceae</taxon>
        <taxon>Roseisalinus</taxon>
    </lineage>
</organism>
<gene>
    <name evidence="4" type="ORF">ROA7023_03313</name>
</gene>
<dbReference type="GO" id="GO:0016903">
    <property type="term" value="F:oxidoreductase activity, acting on the aldehyde or oxo group of donors"/>
    <property type="evidence" value="ECO:0007669"/>
    <property type="project" value="InterPro"/>
</dbReference>
<feature type="domain" description="Pyruvate/ketoisovalerate oxidoreductase catalytic" evidence="2">
    <location>
        <begin position="16"/>
        <end position="200"/>
    </location>
</feature>
<dbReference type="AlphaFoldDB" id="A0A1Y5TUF6"/>
<protein>
    <submittedName>
        <fullName evidence="4">Indolepyruvate ferredoxin oxidoreductase</fullName>
    </submittedName>
</protein>